<dbReference type="InterPro" id="IPR007110">
    <property type="entry name" value="Ig-like_dom"/>
</dbReference>
<dbReference type="AlphaFoldDB" id="A0AAV8VAU7"/>
<dbReference type="InterPro" id="IPR039311">
    <property type="entry name" value="FAM187A/B"/>
</dbReference>
<evidence type="ECO:0000313" key="12">
    <source>
        <dbReference type="Proteomes" id="UP001159042"/>
    </source>
</evidence>
<feature type="signal peptide" evidence="9">
    <location>
        <begin position="1"/>
        <end position="18"/>
    </location>
</feature>
<keyword evidence="5 8" id="KW-1133">Transmembrane helix</keyword>
<dbReference type="Pfam" id="PF00047">
    <property type="entry name" value="ig"/>
    <property type="match status" value="1"/>
</dbReference>
<dbReference type="InterPro" id="IPR003599">
    <property type="entry name" value="Ig_sub"/>
</dbReference>
<comment type="caution">
    <text evidence="11">The sequence shown here is derived from an EMBL/GenBank/DDBJ whole genome shotgun (WGS) entry which is preliminary data.</text>
</comment>
<dbReference type="PANTHER" id="PTHR32178:SF6">
    <property type="entry name" value="IG-LIKE DOMAIN-CONTAINING PROTEIN"/>
    <property type="match status" value="1"/>
</dbReference>
<dbReference type="PANTHER" id="PTHR32178">
    <property type="entry name" value="FAM187"/>
    <property type="match status" value="1"/>
</dbReference>
<proteinExistence type="inferred from homology"/>
<dbReference type="InterPro" id="IPR003598">
    <property type="entry name" value="Ig_sub2"/>
</dbReference>
<protein>
    <recommendedName>
        <fullName evidence="10">Ig-like domain-containing protein</fullName>
    </recommendedName>
</protein>
<evidence type="ECO:0000256" key="8">
    <source>
        <dbReference type="SAM" id="Phobius"/>
    </source>
</evidence>
<evidence type="ECO:0000256" key="9">
    <source>
        <dbReference type="SAM" id="SignalP"/>
    </source>
</evidence>
<dbReference type="InterPro" id="IPR013783">
    <property type="entry name" value="Ig-like_fold"/>
</dbReference>
<dbReference type="EMBL" id="JANEYG010000217">
    <property type="protein sequence ID" value="KAJ8911092.1"/>
    <property type="molecule type" value="Genomic_DNA"/>
</dbReference>
<dbReference type="SMART" id="SM00409">
    <property type="entry name" value="IG"/>
    <property type="match status" value="2"/>
</dbReference>
<evidence type="ECO:0000256" key="1">
    <source>
        <dbReference type="ARBA" id="ARBA00004479"/>
    </source>
</evidence>
<gene>
    <name evidence="11" type="ORF">NQ315_000552</name>
</gene>
<dbReference type="SUPFAM" id="SSF48726">
    <property type="entry name" value="Immunoglobulin"/>
    <property type="match status" value="2"/>
</dbReference>
<evidence type="ECO:0000256" key="4">
    <source>
        <dbReference type="ARBA" id="ARBA00022729"/>
    </source>
</evidence>
<evidence type="ECO:0000256" key="7">
    <source>
        <dbReference type="ARBA" id="ARBA00023180"/>
    </source>
</evidence>
<comment type="subcellular location">
    <subcellularLocation>
        <location evidence="1">Membrane</location>
        <topology evidence="1">Single-pass type I membrane protein</topology>
    </subcellularLocation>
</comment>
<evidence type="ECO:0000256" key="5">
    <source>
        <dbReference type="ARBA" id="ARBA00022989"/>
    </source>
</evidence>
<keyword evidence="3 8" id="KW-0812">Transmembrane</keyword>
<dbReference type="PROSITE" id="PS50835">
    <property type="entry name" value="IG_LIKE"/>
    <property type="match status" value="2"/>
</dbReference>
<dbReference type="InterPro" id="IPR013151">
    <property type="entry name" value="Immunoglobulin_dom"/>
</dbReference>
<dbReference type="Proteomes" id="UP001159042">
    <property type="component" value="Unassembled WGS sequence"/>
</dbReference>
<evidence type="ECO:0000256" key="2">
    <source>
        <dbReference type="ARBA" id="ARBA00008727"/>
    </source>
</evidence>
<feature type="domain" description="Ig-like" evidence="10">
    <location>
        <begin position="30"/>
        <end position="118"/>
    </location>
</feature>
<keyword evidence="6 8" id="KW-0472">Membrane</keyword>
<dbReference type="SMART" id="SM00408">
    <property type="entry name" value="IGc2"/>
    <property type="match status" value="2"/>
</dbReference>
<evidence type="ECO:0000256" key="6">
    <source>
        <dbReference type="ARBA" id="ARBA00023136"/>
    </source>
</evidence>
<dbReference type="InterPro" id="IPR036179">
    <property type="entry name" value="Ig-like_dom_sf"/>
</dbReference>
<keyword evidence="4 9" id="KW-0732">Signal</keyword>
<keyword evidence="7" id="KW-0325">Glycoprotein</keyword>
<evidence type="ECO:0000259" key="10">
    <source>
        <dbReference type="PROSITE" id="PS50835"/>
    </source>
</evidence>
<organism evidence="11 12">
    <name type="scientific">Exocentrus adspersus</name>
    <dbReference type="NCBI Taxonomy" id="1586481"/>
    <lineage>
        <taxon>Eukaryota</taxon>
        <taxon>Metazoa</taxon>
        <taxon>Ecdysozoa</taxon>
        <taxon>Arthropoda</taxon>
        <taxon>Hexapoda</taxon>
        <taxon>Insecta</taxon>
        <taxon>Pterygota</taxon>
        <taxon>Neoptera</taxon>
        <taxon>Endopterygota</taxon>
        <taxon>Coleoptera</taxon>
        <taxon>Polyphaga</taxon>
        <taxon>Cucujiformia</taxon>
        <taxon>Chrysomeloidea</taxon>
        <taxon>Cerambycidae</taxon>
        <taxon>Lamiinae</taxon>
        <taxon>Acanthocinini</taxon>
        <taxon>Exocentrus</taxon>
    </lineage>
</organism>
<reference evidence="11 12" key="1">
    <citation type="journal article" date="2023" name="Insect Mol. Biol.">
        <title>Genome sequencing provides insights into the evolution of gene families encoding plant cell wall-degrading enzymes in longhorned beetles.</title>
        <authorList>
            <person name="Shin N.R."/>
            <person name="Okamura Y."/>
            <person name="Kirsch R."/>
            <person name="Pauchet Y."/>
        </authorList>
    </citation>
    <scope>NUCLEOTIDE SEQUENCE [LARGE SCALE GENOMIC DNA]</scope>
    <source>
        <strain evidence="11">EAD_L_NR</strain>
    </source>
</reference>
<sequence length="428" mass="48863">MHLILIAYLSSVLSATLSLESIKCRDRNRPVSTEKSDLYTVIDATLNQNLVLQCHYCNENDDSQPRNWYKIDKLGLSEPHEVSLGMENEMELNRIVVNAQHSLIINNFSETDTGLYYCLGFEQQNKDEKYNYLVDVLVEGLNVTEKETGNITAWGKYRDDYFAPINTLFKESKGTEYVRVREQLMLDLELVTQWDPWGICEVCGRPKDEGVNSSSNPDEVYLQNANAVSCRSKLLNRAFSGISNLTKVIPDFVLDERCEGTCNPDAEGANAGWKKGKTKEFKYRKTYVIPENSHLTLVCPESTLENSVVWKSRGKTLKSGDASNPHIVVDTFSSLYLLDITEDEAGNYTCEVDDIKMQRIKVFVIPQSRLLTQEFTRHLTYLGFILSLTSTCYCAGLVITWSRRKTFKTYEELIKEHPEDVDELGRLL</sequence>
<accession>A0AAV8VAU7</accession>
<evidence type="ECO:0000256" key="3">
    <source>
        <dbReference type="ARBA" id="ARBA00022692"/>
    </source>
</evidence>
<feature type="transmembrane region" description="Helical" evidence="8">
    <location>
        <begin position="379"/>
        <end position="401"/>
    </location>
</feature>
<feature type="domain" description="Ig-like" evidence="10">
    <location>
        <begin position="264"/>
        <end position="361"/>
    </location>
</feature>
<name>A0AAV8VAU7_9CUCU</name>
<dbReference type="Gene3D" id="2.60.40.10">
    <property type="entry name" value="Immunoglobulins"/>
    <property type="match status" value="2"/>
</dbReference>
<dbReference type="CDD" id="cd00096">
    <property type="entry name" value="Ig"/>
    <property type="match status" value="1"/>
</dbReference>
<comment type="similarity">
    <text evidence="2">Belongs to the FAM187 family.</text>
</comment>
<keyword evidence="12" id="KW-1185">Reference proteome</keyword>
<feature type="chain" id="PRO_5043541214" description="Ig-like domain-containing protein" evidence="9">
    <location>
        <begin position="19"/>
        <end position="428"/>
    </location>
</feature>
<evidence type="ECO:0000313" key="11">
    <source>
        <dbReference type="EMBL" id="KAJ8911092.1"/>
    </source>
</evidence>
<dbReference type="GO" id="GO:0016020">
    <property type="term" value="C:membrane"/>
    <property type="evidence" value="ECO:0007669"/>
    <property type="project" value="UniProtKB-SubCell"/>
</dbReference>